<evidence type="ECO:0000313" key="11">
    <source>
        <dbReference type="EMBL" id="GGI16184.1"/>
    </source>
</evidence>
<comment type="subunit">
    <text evidence="4 9">Heteromultimer composed of HisG and HisZ subunits.</text>
</comment>
<proteinExistence type="inferred from homology"/>
<name>A0A8J3AM53_9BURK</name>
<dbReference type="GO" id="GO:0016757">
    <property type="term" value="F:glycosyltransferase activity"/>
    <property type="evidence" value="ECO:0007669"/>
    <property type="project" value="UniProtKB-KW"/>
</dbReference>
<dbReference type="Pfam" id="PF13393">
    <property type="entry name" value="tRNA-synt_His"/>
    <property type="match status" value="1"/>
</dbReference>
<dbReference type="EMBL" id="BMDI01000001">
    <property type="protein sequence ID" value="GGI16184.1"/>
    <property type="molecule type" value="Genomic_DNA"/>
</dbReference>
<protein>
    <recommendedName>
        <fullName evidence="5 9">ATP phosphoribosyltransferase regulatory subunit</fullName>
    </recommendedName>
</protein>
<evidence type="ECO:0000256" key="4">
    <source>
        <dbReference type="ARBA" id="ARBA00011496"/>
    </source>
</evidence>
<evidence type="ECO:0000256" key="9">
    <source>
        <dbReference type="HAMAP-Rule" id="MF_00125"/>
    </source>
</evidence>
<dbReference type="GO" id="GO:0000105">
    <property type="term" value="P:L-histidine biosynthetic process"/>
    <property type="evidence" value="ECO:0007669"/>
    <property type="project" value="UniProtKB-UniRule"/>
</dbReference>
<dbReference type="GO" id="GO:0006427">
    <property type="term" value="P:histidyl-tRNA aminoacylation"/>
    <property type="evidence" value="ECO:0007669"/>
    <property type="project" value="TreeGrafter"/>
</dbReference>
<evidence type="ECO:0000313" key="12">
    <source>
        <dbReference type="Proteomes" id="UP000642180"/>
    </source>
</evidence>
<dbReference type="GO" id="GO:0005737">
    <property type="term" value="C:cytoplasm"/>
    <property type="evidence" value="ECO:0007669"/>
    <property type="project" value="UniProtKB-SubCell"/>
</dbReference>
<dbReference type="CDD" id="cd00773">
    <property type="entry name" value="HisRS-like_core"/>
    <property type="match status" value="1"/>
</dbReference>
<evidence type="ECO:0000256" key="5">
    <source>
        <dbReference type="ARBA" id="ARBA00020397"/>
    </source>
</evidence>
<comment type="function">
    <text evidence="8 9">Required for the first step of histidine biosynthesis. May allow the feedback regulation of ATP phosphoribosyltransferase activity by histidine.</text>
</comment>
<dbReference type="HAMAP" id="MF_00125">
    <property type="entry name" value="HisZ"/>
    <property type="match status" value="1"/>
</dbReference>
<keyword evidence="11" id="KW-0808">Transferase</keyword>
<evidence type="ECO:0000256" key="7">
    <source>
        <dbReference type="ARBA" id="ARBA00023102"/>
    </source>
</evidence>
<dbReference type="NCBIfam" id="NF009086">
    <property type="entry name" value="PRK12421.1"/>
    <property type="match status" value="1"/>
</dbReference>
<accession>A0A8J3AM53</accession>
<gene>
    <name evidence="9 11" type="primary">hisZ</name>
    <name evidence="11" type="ORF">GCM10008066_02690</name>
</gene>
<evidence type="ECO:0000259" key="10">
    <source>
        <dbReference type="Pfam" id="PF13393"/>
    </source>
</evidence>
<comment type="miscellaneous">
    <text evidence="9">This function is generally fulfilled by the C-terminal part of HisG, which is missing in some bacteria such as this one.</text>
</comment>
<comment type="subcellular location">
    <subcellularLocation>
        <location evidence="1 9">Cytoplasm</location>
    </subcellularLocation>
</comment>
<dbReference type="GO" id="GO:0004821">
    <property type="term" value="F:histidine-tRNA ligase activity"/>
    <property type="evidence" value="ECO:0007669"/>
    <property type="project" value="TreeGrafter"/>
</dbReference>
<comment type="pathway">
    <text evidence="2 9">Amino-acid biosynthesis; L-histidine biosynthesis; L-histidine from 5-phospho-alpha-D-ribose 1-diphosphate: step 1/9.</text>
</comment>
<comment type="caution">
    <text evidence="11">The sequence shown here is derived from an EMBL/GenBank/DDBJ whole genome shotgun (WGS) entry which is preliminary data.</text>
</comment>
<dbReference type="PANTHER" id="PTHR43707:SF1">
    <property type="entry name" value="HISTIDINE--TRNA LIGASE, MITOCHONDRIAL-RELATED"/>
    <property type="match status" value="1"/>
</dbReference>
<dbReference type="InterPro" id="IPR004516">
    <property type="entry name" value="HisRS/HisZ"/>
</dbReference>
<dbReference type="Proteomes" id="UP000642180">
    <property type="component" value="Unassembled WGS sequence"/>
</dbReference>
<dbReference type="UniPathway" id="UPA00031">
    <property type="reaction ID" value="UER00006"/>
</dbReference>
<keyword evidence="7 9" id="KW-0368">Histidine biosynthesis</keyword>
<comment type="similarity">
    <text evidence="3 9">Belongs to the class-II aminoacyl-tRNA synthetase family. HisZ subfamily.</text>
</comment>
<dbReference type="SUPFAM" id="SSF55681">
    <property type="entry name" value="Class II aaRS and biotin synthetases"/>
    <property type="match status" value="1"/>
</dbReference>
<evidence type="ECO:0000256" key="8">
    <source>
        <dbReference type="ARBA" id="ARBA00025246"/>
    </source>
</evidence>
<keyword evidence="12" id="KW-1185">Reference proteome</keyword>
<sequence>MLFWQCIVELFHFTFLIHFVSAMPNWLLPENIADVLPSEARKIEELRRAILDNFHLYGYELVMPPMLEYVESLLAGTGADMDLRTFKLIDQLSGRTMGIRADMTTQVARIDAHLLNRNSVTRLCYSGSVLQTRPNGLHATREPLQIGAEIYGHAGLEADAEIQELALSTLSLAGFSQVRMDLCHVGVLRALLESDPNAQRDEAALYTALRAKDVPTLEVMTAVYAPVTRAALLVLPTLYGNADVLQRARAVLPALTGITKALDELAILVGLAGKADVTIDLADLGGYQYESGTMFALYVPGLPNAVARGGRYDHVGETFGRARPATGFSLDLRELSRLLPVAGRKCAIHAPWGRDAALKEKIIALRQAGEIVIQSLPGSENDQDEFECDRVLVLENGNWILKNLG</sequence>
<dbReference type="InterPro" id="IPR045864">
    <property type="entry name" value="aa-tRNA-synth_II/BPL/LPL"/>
</dbReference>
<dbReference type="InterPro" id="IPR004517">
    <property type="entry name" value="HisZ"/>
</dbReference>
<keyword evidence="11" id="KW-0328">Glycosyltransferase</keyword>
<evidence type="ECO:0000256" key="6">
    <source>
        <dbReference type="ARBA" id="ARBA00022490"/>
    </source>
</evidence>
<evidence type="ECO:0000256" key="2">
    <source>
        <dbReference type="ARBA" id="ARBA00004667"/>
    </source>
</evidence>
<organism evidence="11 12">
    <name type="scientific">Oxalicibacterium faecigallinarum</name>
    <dbReference type="NCBI Taxonomy" id="573741"/>
    <lineage>
        <taxon>Bacteria</taxon>
        <taxon>Pseudomonadati</taxon>
        <taxon>Pseudomonadota</taxon>
        <taxon>Betaproteobacteria</taxon>
        <taxon>Burkholderiales</taxon>
        <taxon>Oxalobacteraceae</taxon>
        <taxon>Oxalicibacterium</taxon>
    </lineage>
</organism>
<feature type="domain" description="Class II Histidinyl-tRNA synthetase (HisRS)-like catalytic core" evidence="10">
    <location>
        <begin position="32"/>
        <end position="335"/>
    </location>
</feature>
<evidence type="ECO:0000256" key="3">
    <source>
        <dbReference type="ARBA" id="ARBA00005539"/>
    </source>
</evidence>
<dbReference type="InterPro" id="IPR041715">
    <property type="entry name" value="HisRS-like_core"/>
</dbReference>
<dbReference type="PANTHER" id="PTHR43707">
    <property type="entry name" value="HISTIDYL-TRNA SYNTHETASE"/>
    <property type="match status" value="1"/>
</dbReference>
<dbReference type="NCBIfam" id="NF008935">
    <property type="entry name" value="PRK12292.1-1"/>
    <property type="match status" value="1"/>
</dbReference>
<evidence type="ECO:0000256" key="1">
    <source>
        <dbReference type="ARBA" id="ARBA00004496"/>
    </source>
</evidence>
<dbReference type="Gene3D" id="3.30.930.10">
    <property type="entry name" value="Bira Bifunctional Protein, Domain 2"/>
    <property type="match status" value="1"/>
</dbReference>
<reference evidence="12" key="1">
    <citation type="journal article" date="2019" name="Int. J. Syst. Evol. Microbiol.">
        <title>The Global Catalogue of Microorganisms (GCM) 10K type strain sequencing project: providing services to taxonomists for standard genome sequencing and annotation.</title>
        <authorList>
            <consortium name="The Broad Institute Genomics Platform"/>
            <consortium name="The Broad Institute Genome Sequencing Center for Infectious Disease"/>
            <person name="Wu L."/>
            <person name="Ma J."/>
        </authorList>
    </citation>
    <scope>NUCLEOTIDE SEQUENCE [LARGE SCALE GENOMIC DNA]</scope>
    <source>
        <strain evidence="12">CCM 2767</strain>
    </source>
</reference>
<keyword evidence="9" id="KW-0028">Amino-acid biosynthesis</keyword>
<dbReference type="AlphaFoldDB" id="A0A8J3AM53"/>
<keyword evidence="6 9" id="KW-0963">Cytoplasm</keyword>